<dbReference type="FunFam" id="1.10.287.70:FF:000143">
    <property type="entry name" value="Probable glutamate receptor"/>
    <property type="match status" value="1"/>
</dbReference>
<evidence type="ECO:0000256" key="4">
    <source>
        <dbReference type="ARBA" id="ARBA00022692"/>
    </source>
</evidence>
<feature type="binding site" evidence="12">
    <location>
        <position position="249"/>
    </location>
    <ligand>
        <name>L-glutamate</name>
        <dbReference type="ChEBI" id="CHEBI:29985"/>
    </ligand>
</feature>
<accession>B3RMA3</accession>
<dbReference type="EMBL" id="DS985241">
    <property type="protein sequence ID" value="EDV28928.1"/>
    <property type="molecule type" value="Genomic_DNA"/>
</dbReference>
<feature type="site" description="Crucial to convey clamshell closure to channel opening" evidence="13">
    <location>
        <position position="228"/>
    </location>
</feature>
<dbReference type="InterPro" id="IPR001508">
    <property type="entry name" value="Iono_Glu_rcpt_met"/>
</dbReference>
<proteinExistence type="predicted"/>
<evidence type="ECO:0000256" key="11">
    <source>
        <dbReference type="ARBA" id="ARBA00023303"/>
    </source>
</evidence>
<evidence type="ECO:0000256" key="14">
    <source>
        <dbReference type="SAM" id="Phobius"/>
    </source>
</evidence>
<keyword evidence="8" id="KW-0675">Receptor</keyword>
<name>B3RMA3_TRIAD</name>
<evidence type="ECO:0000256" key="8">
    <source>
        <dbReference type="ARBA" id="ARBA00023170"/>
    </source>
</evidence>
<feature type="domain" description="Ionotropic glutamate receptor L-glutamate and glycine-binding" evidence="16">
    <location>
        <begin position="2"/>
        <end position="67"/>
    </location>
</feature>
<dbReference type="GO" id="GO:0015276">
    <property type="term" value="F:ligand-gated monoatomic ion channel activity"/>
    <property type="evidence" value="ECO:0007669"/>
    <property type="project" value="InterPro"/>
</dbReference>
<evidence type="ECO:0000259" key="15">
    <source>
        <dbReference type="SMART" id="SM00079"/>
    </source>
</evidence>
<dbReference type="InParanoid" id="B3RMA3"/>
<organism evidence="17 18">
    <name type="scientific">Trichoplax adhaerens</name>
    <name type="common">Trichoplax reptans</name>
    <dbReference type="NCBI Taxonomy" id="10228"/>
    <lineage>
        <taxon>Eukaryota</taxon>
        <taxon>Metazoa</taxon>
        <taxon>Placozoa</taxon>
        <taxon>Uniplacotomia</taxon>
        <taxon>Trichoplacea</taxon>
        <taxon>Trichoplacidae</taxon>
        <taxon>Trichoplax</taxon>
    </lineage>
</organism>
<dbReference type="CTD" id="6749345"/>
<feature type="site" description="Interaction with the cone snail toxin Con-ikot-ikot" evidence="13">
    <location>
        <position position="338"/>
    </location>
</feature>
<dbReference type="GO" id="GO:0038023">
    <property type="term" value="F:signaling receptor activity"/>
    <property type="evidence" value="ECO:0007669"/>
    <property type="project" value="InterPro"/>
</dbReference>
<dbReference type="SUPFAM" id="SSF53850">
    <property type="entry name" value="Periplasmic binding protein-like II"/>
    <property type="match status" value="1"/>
</dbReference>
<evidence type="ECO:0000313" key="18">
    <source>
        <dbReference type="Proteomes" id="UP000009022"/>
    </source>
</evidence>
<keyword evidence="2" id="KW-0813">Transport</keyword>
<feature type="binding site" evidence="12">
    <location>
        <position position="83"/>
    </location>
    <ligand>
        <name>L-glutamate</name>
        <dbReference type="ChEBI" id="CHEBI:29985"/>
    </ligand>
</feature>
<dbReference type="HOGENOM" id="CLU_007257_0_0_1"/>
<feature type="domain" description="Ionotropic glutamate receptor C-terminal" evidence="15">
    <location>
        <begin position="4"/>
        <end position="353"/>
    </location>
</feature>
<feature type="non-terminal residue" evidence="17">
    <location>
        <position position="1"/>
    </location>
</feature>
<evidence type="ECO:0000256" key="6">
    <source>
        <dbReference type="ARBA" id="ARBA00023065"/>
    </source>
</evidence>
<dbReference type="Pfam" id="PF10613">
    <property type="entry name" value="Lig_chan-Glu_bd"/>
    <property type="match status" value="1"/>
</dbReference>
<evidence type="ECO:0000259" key="16">
    <source>
        <dbReference type="SMART" id="SM00918"/>
    </source>
</evidence>
<evidence type="ECO:0000256" key="7">
    <source>
        <dbReference type="ARBA" id="ARBA00023136"/>
    </source>
</evidence>
<dbReference type="OMA" id="HDIRENW"/>
<evidence type="ECO:0000256" key="10">
    <source>
        <dbReference type="ARBA" id="ARBA00023286"/>
    </source>
</evidence>
<dbReference type="Pfam" id="PF00060">
    <property type="entry name" value="Lig_chan"/>
    <property type="match status" value="1"/>
</dbReference>
<evidence type="ECO:0000256" key="3">
    <source>
        <dbReference type="ARBA" id="ARBA00022475"/>
    </source>
</evidence>
<dbReference type="PANTHER" id="PTHR18966">
    <property type="entry name" value="IONOTROPIC GLUTAMATE RECEPTOR"/>
    <property type="match status" value="1"/>
</dbReference>
<evidence type="ECO:0000256" key="2">
    <source>
        <dbReference type="ARBA" id="ARBA00022448"/>
    </source>
</evidence>
<dbReference type="InterPro" id="IPR001320">
    <property type="entry name" value="Iontro_rcpt_C"/>
</dbReference>
<evidence type="ECO:0000256" key="1">
    <source>
        <dbReference type="ARBA" id="ARBA00004651"/>
    </source>
</evidence>
<sequence length="354" mass="39370">PPFLNYKADWAKLNGNDRYEGFITDLLNRLATSLKFTYTLQLVKDDSYGGYNTETNKWSGMVGELTDQDADIAAGAFSISVSRAGEIDFTIPFLDQGATILIKKPEVRPPSIFQCFAPFTGYLWLCILGLIIILAVAFFTNGLLNPFDTYEIREWKNGNEETISSLTVGNAIWNSLATFLQQGNDRVPIALSGRITLVAAWIMACIVIATYTANLAAFLTVDSLSSDINSIQKLASQSKVKYGTVSGSSVHNFFRQTRISPYYEMASHLVNVPSTEVGVNKTRQGNYAFLWDAALLSYYKSKYCNLITVGQEFRKDGYALGLRKGSPFTNEISIEILKLRQSGYVASRLNAWFV</sequence>
<dbReference type="FunFam" id="3.40.190.10:FF:000024">
    <property type="entry name" value="Glutamate receptor, ionotropic, delta 1"/>
    <property type="match status" value="1"/>
</dbReference>
<evidence type="ECO:0008006" key="19">
    <source>
        <dbReference type="Google" id="ProtNLM"/>
    </source>
</evidence>
<keyword evidence="3" id="KW-1003">Cell membrane</keyword>
<dbReference type="GeneID" id="6749345"/>
<dbReference type="OrthoDB" id="5984008at2759"/>
<keyword evidence="18" id="KW-1185">Reference proteome</keyword>
<dbReference type="PRINTS" id="PR00177">
    <property type="entry name" value="NMDARECEPTOR"/>
</dbReference>
<protein>
    <recommendedName>
        <fullName evidence="19">Ionotropic glutamate receptor C-terminal domain-containing protein</fullName>
    </recommendedName>
</protein>
<dbReference type="Proteomes" id="UP000009022">
    <property type="component" value="Unassembled WGS sequence"/>
</dbReference>
<gene>
    <name evidence="17" type="ORF">TRIADDRAFT_18262</name>
</gene>
<dbReference type="SMART" id="SM00918">
    <property type="entry name" value="Lig_chan-Glu_bd"/>
    <property type="match status" value="1"/>
</dbReference>
<dbReference type="Gene3D" id="3.40.190.10">
    <property type="entry name" value="Periplasmic binding protein-like II"/>
    <property type="match status" value="2"/>
</dbReference>
<keyword evidence="4 14" id="KW-0812">Transmembrane</keyword>
<dbReference type="RefSeq" id="XP_002108130.1">
    <property type="nucleotide sequence ID" value="XM_002108094.1"/>
</dbReference>
<evidence type="ECO:0000313" key="17">
    <source>
        <dbReference type="EMBL" id="EDV28928.1"/>
    </source>
</evidence>
<dbReference type="KEGG" id="tad:TRIADDRAFT_18262"/>
<evidence type="ECO:0000256" key="9">
    <source>
        <dbReference type="ARBA" id="ARBA00023180"/>
    </source>
</evidence>
<dbReference type="InterPro" id="IPR019594">
    <property type="entry name" value="Glu/Gly-bd"/>
</dbReference>
<evidence type="ECO:0000256" key="13">
    <source>
        <dbReference type="PIRSR" id="PIRSR601508-2"/>
    </source>
</evidence>
<dbReference type="eggNOG" id="KOG1054">
    <property type="taxonomic scope" value="Eukaryota"/>
</dbReference>
<keyword evidence="9" id="KW-0325">Glycoprotein</keyword>
<keyword evidence="6" id="KW-0406">Ion transport</keyword>
<keyword evidence="11" id="KW-0407">Ion channel</keyword>
<comment type="subcellular location">
    <subcellularLocation>
        <location evidence="1">Cell membrane</location>
        <topology evidence="1">Multi-pass membrane protein</topology>
    </subcellularLocation>
</comment>
<feature type="binding site" evidence="12">
    <location>
        <position position="292"/>
    </location>
    <ligand>
        <name>L-glutamate</name>
        <dbReference type="ChEBI" id="CHEBI:29985"/>
    </ligand>
</feature>
<feature type="transmembrane region" description="Helical" evidence="14">
    <location>
        <begin position="195"/>
        <end position="219"/>
    </location>
</feature>
<evidence type="ECO:0000256" key="12">
    <source>
        <dbReference type="PIRSR" id="PIRSR601508-1"/>
    </source>
</evidence>
<feature type="binding site" evidence="12">
    <location>
        <position position="78"/>
    </location>
    <ligand>
        <name>L-glutamate</name>
        <dbReference type="ChEBI" id="CHEBI:29985"/>
    </ligand>
</feature>
<dbReference type="SMART" id="SM00079">
    <property type="entry name" value="PBPe"/>
    <property type="match status" value="1"/>
</dbReference>
<dbReference type="GO" id="GO:0005886">
    <property type="term" value="C:plasma membrane"/>
    <property type="evidence" value="ECO:0007669"/>
    <property type="project" value="UniProtKB-SubCell"/>
</dbReference>
<evidence type="ECO:0000256" key="5">
    <source>
        <dbReference type="ARBA" id="ARBA00022989"/>
    </source>
</evidence>
<dbReference type="PhylomeDB" id="B3RMA3"/>
<keyword evidence="5 14" id="KW-1133">Transmembrane helix</keyword>
<dbReference type="AlphaFoldDB" id="B3RMA3"/>
<feature type="site" description="Interaction with the cone snail toxin Con-ikot-ikot" evidence="13">
    <location>
        <position position="255"/>
    </location>
</feature>
<reference evidence="17 18" key="1">
    <citation type="journal article" date="2008" name="Nature">
        <title>The Trichoplax genome and the nature of placozoans.</title>
        <authorList>
            <person name="Srivastava M."/>
            <person name="Begovic E."/>
            <person name="Chapman J."/>
            <person name="Putnam N.H."/>
            <person name="Hellsten U."/>
            <person name="Kawashima T."/>
            <person name="Kuo A."/>
            <person name="Mitros T."/>
            <person name="Salamov A."/>
            <person name="Carpenter M.L."/>
            <person name="Signorovitch A.Y."/>
            <person name="Moreno M.A."/>
            <person name="Kamm K."/>
            <person name="Grimwood J."/>
            <person name="Schmutz J."/>
            <person name="Shapiro H."/>
            <person name="Grigoriev I.V."/>
            <person name="Buss L.W."/>
            <person name="Schierwater B."/>
            <person name="Dellaporta S.L."/>
            <person name="Rokhsar D.S."/>
        </authorList>
    </citation>
    <scope>NUCLEOTIDE SEQUENCE [LARGE SCALE GENOMIC DNA]</scope>
    <source>
        <strain evidence="17 18">Grell-BS-1999</strain>
    </source>
</reference>
<keyword evidence="7 14" id="KW-0472">Membrane</keyword>
<feature type="transmembrane region" description="Helical" evidence="14">
    <location>
        <begin position="122"/>
        <end position="144"/>
    </location>
</feature>
<keyword evidence="10" id="KW-1071">Ligand-gated ion channel</keyword>
<dbReference type="InterPro" id="IPR015683">
    <property type="entry name" value="Ionotropic_Glu_rcpt"/>
</dbReference>
<dbReference type="Gene3D" id="1.10.287.70">
    <property type="match status" value="1"/>
</dbReference>